<comment type="caution">
    <text evidence="2">The sequence shown here is derived from an EMBL/GenBank/DDBJ whole genome shotgun (WGS) entry which is preliminary data.</text>
</comment>
<dbReference type="GO" id="GO:0016491">
    <property type="term" value="F:oxidoreductase activity"/>
    <property type="evidence" value="ECO:0007669"/>
    <property type="project" value="InterPro"/>
</dbReference>
<name>A0A839DUU8_9PSEU</name>
<evidence type="ECO:0000259" key="1">
    <source>
        <dbReference type="Pfam" id="PF09995"/>
    </source>
</evidence>
<reference evidence="2 3" key="1">
    <citation type="submission" date="2020-07" db="EMBL/GenBank/DDBJ databases">
        <title>Sequencing the genomes of 1000 actinobacteria strains.</title>
        <authorList>
            <person name="Klenk H.-P."/>
        </authorList>
    </citation>
    <scope>NUCLEOTIDE SEQUENCE [LARGE SCALE GENOMIC DNA]</scope>
    <source>
        <strain evidence="2 3">DSM 45975</strain>
    </source>
</reference>
<sequence length="276" mass="30811">MDTPAMRSAGRIDDLVTGAGLVAGAANVIMQLGRPGVGHGVLESTVDSGNLFRRPWKRARTTFTYLAVATMGSEEEKRAYRRAVNRQHVHVRSGESSSVRYNAFDPQLQLWVAACLYKGFEDSYEALAGASLSPGEREAVYAASAPLGTTLQVPPGKWPGSRDEFEEYWQEGLRKVSVDEPVRELLLSVAVLDFLPAVLRIPFGRFNRFVTTGFLPATFREQLGLRWSDEDQRRFDRVCRGVGAVALRLPRSARQFPLNAFLADLRRRMRKGRPLV</sequence>
<accession>A0A839DUU8</accession>
<proteinExistence type="predicted"/>
<dbReference type="InterPro" id="IPR018713">
    <property type="entry name" value="MPAB/Lcp_cat_dom"/>
</dbReference>
<gene>
    <name evidence="2" type="ORF">FHX42_000384</name>
</gene>
<dbReference type="RefSeq" id="WP_235986874.1">
    <property type="nucleotide sequence ID" value="NZ_JACGWZ010000001.1"/>
</dbReference>
<organism evidence="2 3">
    <name type="scientific">Halosaccharopolyspora lacisalsi</name>
    <dbReference type="NCBI Taxonomy" id="1000566"/>
    <lineage>
        <taxon>Bacteria</taxon>
        <taxon>Bacillati</taxon>
        <taxon>Actinomycetota</taxon>
        <taxon>Actinomycetes</taxon>
        <taxon>Pseudonocardiales</taxon>
        <taxon>Pseudonocardiaceae</taxon>
        <taxon>Halosaccharopolyspora</taxon>
    </lineage>
</organism>
<dbReference type="EMBL" id="JACGWZ010000001">
    <property type="protein sequence ID" value="MBA8823055.1"/>
    <property type="molecule type" value="Genomic_DNA"/>
</dbReference>
<evidence type="ECO:0000313" key="3">
    <source>
        <dbReference type="Proteomes" id="UP000569329"/>
    </source>
</evidence>
<dbReference type="AlphaFoldDB" id="A0A839DUU8"/>
<dbReference type="PANTHER" id="PTHR36151:SF3">
    <property type="entry name" value="ER-BOUND OXYGENASE MPAB_MPAB'_RUBBER OXYGENASE CATALYTIC DOMAIN-CONTAINING PROTEIN"/>
    <property type="match status" value="1"/>
</dbReference>
<dbReference type="PANTHER" id="PTHR36151">
    <property type="entry name" value="BLR2777 PROTEIN"/>
    <property type="match status" value="1"/>
</dbReference>
<protein>
    <submittedName>
        <fullName evidence="2">Uncharacterized protein (DUF2236 family)</fullName>
    </submittedName>
</protein>
<dbReference type="Proteomes" id="UP000569329">
    <property type="component" value="Unassembled WGS sequence"/>
</dbReference>
<feature type="domain" description="ER-bound oxygenase mpaB/mpaB'/Rubber oxygenase catalytic" evidence="1">
    <location>
        <begin position="18"/>
        <end position="243"/>
    </location>
</feature>
<evidence type="ECO:0000313" key="2">
    <source>
        <dbReference type="EMBL" id="MBA8823055.1"/>
    </source>
</evidence>
<keyword evidence="3" id="KW-1185">Reference proteome</keyword>
<dbReference type="Pfam" id="PF09995">
    <property type="entry name" value="MPAB_Lcp_cat"/>
    <property type="match status" value="1"/>
</dbReference>